<sequence>MISYENKLILAPMVRIGTLPMRLLALRYGADLVYTEELIDWKFLRSKRQYNEILNTVDFVDQTDGTIVFRTCDEEKDKVILQLGTCSAERALKVAKLVENDVAAIDINMGCPKEFSIKGGMGVALLGQPEKAHNILATLVENLSIPVTCKIRILQTPEETLKLVEKLVSSGIKAIGIHGRTKDERPQHAVHTDIIKYIAERISIPVIANGGSKEIEKHNDIYKFKEMTGCSSVMIARAAEWNCSIFRKEGMLPMDTVIKEYLKLAVDFDNSPSNTKYCVQNILRELQDTPRGRQFLDCQTLEQICSIWDLGEYCQEKQSSYHKRGIQGRWQVCPHDLEPPQKKMKSIDTDLTDVNEMKVCFVRANFNDLNLPKSRLHAWAGKNGQKLPVYETQQVEKLFRTIITFNGKKYTSSFWEKNKKFAEQGAALVCLFHLGIVTEEDLVKLGSIIK</sequence>
<name>A0A2A4JSU6_HELVI</name>
<dbReference type="Gene3D" id="3.20.20.70">
    <property type="entry name" value="Aldolase class I"/>
    <property type="match status" value="1"/>
</dbReference>
<feature type="domain" description="DRBM" evidence="1">
    <location>
        <begin position="372"/>
        <end position="435"/>
    </location>
</feature>
<evidence type="ECO:0000259" key="1">
    <source>
        <dbReference type="SMART" id="SM00358"/>
    </source>
</evidence>
<dbReference type="STRING" id="7102.A0A2A4JSU6"/>
<dbReference type="AlphaFoldDB" id="A0A2A4JSU6"/>
<dbReference type="GO" id="GO:0017150">
    <property type="term" value="F:tRNA dihydrouridine synthase activity"/>
    <property type="evidence" value="ECO:0007669"/>
    <property type="project" value="TreeGrafter"/>
</dbReference>
<evidence type="ECO:0000313" key="2">
    <source>
        <dbReference type="EMBL" id="PCG74899.1"/>
    </source>
</evidence>
<accession>A0A2A4JSU6</accession>
<gene>
    <name evidence="2" type="ORF">B5V51_12595</name>
</gene>
<comment type="caution">
    <text evidence="2">The sequence shown here is derived from an EMBL/GenBank/DDBJ whole genome shotgun (WGS) entry which is preliminary data.</text>
</comment>
<dbReference type="InterPro" id="IPR014720">
    <property type="entry name" value="dsRBD_dom"/>
</dbReference>
<dbReference type="PANTHER" id="PTHR45936">
    <property type="entry name" value="TRNA-DIHYDROURIDINE(20) SYNTHASE [NAD(P)+]-LIKE"/>
    <property type="match status" value="1"/>
</dbReference>
<dbReference type="GO" id="GO:0010468">
    <property type="term" value="P:regulation of gene expression"/>
    <property type="evidence" value="ECO:0007669"/>
    <property type="project" value="UniProtKB-ARBA"/>
</dbReference>
<protein>
    <recommendedName>
        <fullName evidence="1">DRBM domain-containing protein</fullName>
    </recommendedName>
</protein>
<dbReference type="EMBL" id="NWSH01000672">
    <property type="protein sequence ID" value="PCG74899.1"/>
    <property type="molecule type" value="Genomic_DNA"/>
</dbReference>
<dbReference type="SUPFAM" id="SSF54768">
    <property type="entry name" value="dsRNA-binding domain-like"/>
    <property type="match status" value="1"/>
</dbReference>
<dbReference type="CDD" id="cd19871">
    <property type="entry name" value="DSRM_DUS2L"/>
    <property type="match status" value="1"/>
</dbReference>
<dbReference type="Pfam" id="PF01207">
    <property type="entry name" value="Dus"/>
    <property type="match status" value="1"/>
</dbReference>
<dbReference type="GO" id="GO:0005737">
    <property type="term" value="C:cytoplasm"/>
    <property type="evidence" value="ECO:0007669"/>
    <property type="project" value="TreeGrafter"/>
</dbReference>
<dbReference type="PANTHER" id="PTHR45936:SF1">
    <property type="entry name" value="TRNA-DIHYDROURIDINE(20) SYNTHASE [NAD(P)+]-LIKE"/>
    <property type="match status" value="1"/>
</dbReference>
<dbReference type="Gene3D" id="3.30.160.20">
    <property type="match status" value="1"/>
</dbReference>
<dbReference type="Pfam" id="PF00035">
    <property type="entry name" value="dsrm"/>
    <property type="match status" value="1"/>
</dbReference>
<dbReference type="GO" id="GO:0000049">
    <property type="term" value="F:tRNA binding"/>
    <property type="evidence" value="ECO:0007669"/>
    <property type="project" value="InterPro"/>
</dbReference>
<dbReference type="InterPro" id="IPR052582">
    <property type="entry name" value="tRNA-DUS-like"/>
</dbReference>
<dbReference type="SMART" id="SM00358">
    <property type="entry name" value="DSRM"/>
    <property type="match status" value="1"/>
</dbReference>
<dbReference type="CDD" id="cd02801">
    <property type="entry name" value="DUS_like_FMN"/>
    <property type="match status" value="1"/>
</dbReference>
<dbReference type="InterPro" id="IPR035587">
    <property type="entry name" value="DUS-like_FMN-bd"/>
</dbReference>
<dbReference type="InterPro" id="IPR013785">
    <property type="entry name" value="Aldolase_TIM"/>
</dbReference>
<reference evidence="2" key="1">
    <citation type="submission" date="2017-09" db="EMBL/GenBank/DDBJ databases">
        <title>Contemporary evolution of a Lepidopteran species, Heliothis virescens, in response to modern agricultural practices.</title>
        <authorList>
            <person name="Fritz M.L."/>
            <person name="Deyonke A.M."/>
            <person name="Papanicolaou A."/>
            <person name="Micinski S."/>
            <person name="Westbrook J."/>
            <person name="Gould F."/>
        </authorList>
    </citation>
    <scope>NUCLEOTIDE SEQUENCE [LARGE SCALE GENOMIC DNA]</scope>
    <source>
        <strain evidence="2">HvINT-</strain>
        <tissue evidence="2">Whole body</tissue>
    </source>
</reference>
<dbReference type="InterPro" id="IPR044463">
    <property type="entry name" value="DUS2_DSRM"/>
</dbReference>
<dbReference type="SUPFAM" id="SSF51395">
    <property type="entry name" value="FMN-linked oxidoreductases"/>
    <property type="match status" value="1"/>
</dbReference>
<proteinExistence type="predicted"/>
<organism evidence="2">
    <name type="scientific">Heliothis virescens</name>
    <name type="common">Tobacco budworm moth</name>
    <dbReference type="NCBI Taxonomy" id="7102"/>
    <lineage>
        <taxon>Eukaryota</taxon>
        <taxon>Metazoa</taxon>
        <taxon>Ecdysozoa</taxon>
        <taxon>Arthropoda</taxon>
        <taxon>Hexapoda</taxon>
        <taxon>Insecta</taxon>
        <taxon>Pterygota</taxon>
        <taxon>Neoptera</taxon>
        <taxon>Endopterygota</taxon>
        <taxon>Lepidoptera</taxon>
        <taxon>Glossata</taxon>
        <taxon>Ditrysia</taxon>
        <taxon>Noctuoidea</taxon>
        <taxon>Noctuidae</taxon>
        <taxon>Heliothinae</taxon>
        <taxon>Heliothis</taxon>
    </lineage>
</organism>